<evidence type="ECO:0000256" key="1">
    <source>
        <dbReference type="SAM" id="SignalP"/>
    </source>
</evidence>
<dbReference type="EMBL" id="JAJJMA010106177">
    <property type="protein sequence ID" value="MCL7030866.1"/>
    <property type="molecule type" value="Genomic_DNA"/>
</dbReference>
<protein>
    <submittedName>
        <fullName evidence="2">Uncharacterized protein</fullName>
    </submittedName>
</protein>
<feature type="signal peptide" evidence="1">
    <location>
        <begin position="1"/>
        <end position="24"/>
    </location>
</feature>
<reference evidence="2" key="1">
    <citation type="submission" date="2022-03" db="EMBL/GenBank/DDBJ databases">
        <title>A functionally conserved STORR gene fusion in Papaver species that diverged 16.8 million years ago.</title>
        <authorList>
            <person name="Catania T."/>
        </authorList>
    </citation>
    <scope>NUCLEOTIDE SEQUENCE</scope>
    <source>
        <strain evidence="2">S-191538</strain>
    </source>
</reference>
<comment type="caution">
    <text evidence="2">The sequence shown here is derived from an EMBL/GenBank/DDBJ whole genome shotgun (WGS) entry which is preliminary data.</text>
</comment>
<evidence type="ECO:0000313" key="2">
    <source>
        <dbReference type="EMBL" id="MCL7030866.1"/>
    </source>
</evidence>
<keyword evidence="3" id="KW-1185">Reference proteome</keyword>
<feature type="chain" id="PRO_5041431455" evidence="1">
    <location>
        <begin position="25"/>
        <end position="100"/>
    </location>
</feature>
<sequence length="100" mass="11069">MAAAAKISLFLGFIVASIVLQSMSSNADYSCNLNTPRTSGSSCAGVQLNWGYMENAFVECPRWCNQILHTTDNRIKCAQIDYQAESFQHVCSCYTECPDQ</sequence>
<gene>
    <name evidence="2" type="ORF">MKW94_011215</name>
</gene>
<organism evidence="2 3">
    <name type="scientific">Papaver nudicaule</name>
    <name type="common">Iceland poppy</name>
    <dbReference type="NCBI Taxonomy" id="74823"/>
    <lineage>
        <taxon>Eukaryota</taxon>
        <taxon>Viridiplantae</taxon>
        <taxon>Streptophyta</taxon>
        <taxon>Embryophyta</taxon>
        <taxon>Tracheophyta</taxon>
        <taxon>Spermatophyta</taxon>
        <taxon>Magnoliopsida</taxon>
        <taxon>Ranunculales</taxon>
        <taxon>Papaveraceae</taxon>
        <taxon>Papaveroideae</taxon>
        <taxon>Papaver</taxon>
    </lineage>
</organism>
<proteinExistence type="predicted"/>
<keyword evidence="1" id="KW-0732">Signal</keyword>
<accession>A0AA41S8Y7</accession>
<evidence type="ECO:0000313" key="3">
    <source>
        <dbReference type="Proteomes" id="UP001177140"/>
    </source>
</evidence>
<dbReference type="Proteomes" id="UP001177140">
    <property type="component" value="Unassembled WGS sequence"/>
</dbReference>
<dbReference type="AlphaFoldDB" id="A0AA41S8Y7"/>
<name>A0AA41S8Y7_PAPNU</name>